<dbReference type="PROSITE" id="PS51257">
    <property type="entry name" value="PROKAR_LIPOPROTEIN"/>
    <property type="match status" value="1"/>
</dbReference>
<evidence type="ECO:0000313" key="2">
    <source>
        <dbReference type="Proteomes" id="UP000199527"/>
    </source>
</evidence>
<accession>A0A1G8SF07</accession>
<dbReference type="AlphaFoldDB" id="A0A1G8SF07"/>
<dbReference type="OrthoDB" id="6238758at2"/>
<name>A0A1G8SF07_9GAMM</name>
<evidence type="ECO:0008006" key="3">
    <source>
        <dbReference type="Google" id="ProtNLM"/>
    </source>
</evidence>
<sequence length="138" mass="15153">MMFRTMTTVVSGLLILAGCSENNNQPVDPTLCQFETGPCQFAISGETLSLTMNPANAPSEQPLALTLSAPQSWILESALVEGRDMFMGRIPVNFDADGHGQLMYGSCASGYMVWQLQLRFTDAEGTEQRVDFNWLADH</sequence>
<gene>
    <name evidence="1" type="ORF">SAMN04488540_106164</name>
</gene>
<protein>
    <recommendedName>
        <fullName evidence="3">Lipoprotein</fullName>
    </recommendedName>
</protein>
<keyword evidence="2" id="KW-1185">Reference proteome</keyword>
<reference evidence="2" key="1">
    <citation type="submission" date="2016-10" db="EMBL/GenBank/DDBJ databases">
        <authorList>
            <person name="Varghese N."/>
            <person name="Submissions S."/>
        </authorList>
    </citation>
    <scope>NUCLEOTIDE SEQUENCE [LARGE SCALE GENOMIC DNA]</scope>
    <source>
        <strain evidence="2">DSM 23317</strain>
    </source>
</reference>
<dbReference type="Proteomes" id="UP000199527">
    <property type="component" value="Unassembled WGS sequence"/>
</dbReference>
<dbReference type="RefSeq" id="WP_143026602.1">
    <property type="nucleotide sequence ID" value="NZ_FNEM01000006.1"/>
</dbReference>
<dbReference type="EMBL" id="FNEM01000006">
    <property type="protein sequence ID" value="SDJ27819.1"/>
    <property type="molecule type" value="Genomic_DNA"/>
</dbReference>
<evidence type="ECO:0000313" key="1">
    <source>
        <dbReference type="EMBL" id="SDJ27819.1"/>
    </source>
</evidence>
<proteinExistence type="predicted"/>
<organism evidence="1 2">
    <name type="scientific">Ferrimonas sediminum</name>
    <dbReference type="NCBI Taxonomy" id="718193"/>
    <lineage>
        <taxon>Bacteria</taxon>
        <taxon>Pseudomonadati</taxon>
        <taxon>Pseudomonadota</taxon>
        <taxon>Gammaproteobacteria</taxon>
        <taxon>Alteromonadales</taxon>
        <taxon>Ferrimonadaceae</taxon>
        <taxon>Ferrimonas</taxon>
    </lineage>
</organism>